<keyword evidence="7" id="KW-0118">Viral capsid assembly</keyword>
<keyword evidence="6" id="KW-0946">Virion</keyword>
<keyword evidence="9" id="KW-0231">Viral genome packaging</keyword>
<dbReference type="InterPro" id="IPR020991">
    <property type="entry name" value="Connector_podovirus"/>
</dbReference>
<gene>
    <name evidence="12" type="ORF">CPT_Pookie4</name>
</gene>
<evidence type="ECO:0000256" key="2">
    <source>
        <dbReference type="ARBA" id="ARBA00004328"/>
    </source>
</evidence>
<accession>A0A0A0RPX6</accession>
<keyword evidence="10" id="KW-1160">Virus entry into host cell</keyword>
<evidence type="ECO:0000256" key="4">
    <source>
        <dbReference type="ARBA" id="ARBA00022595"/>
    </source>
</evidence>
<evidence type="ECO:0000256" key="10">
    <source>
        <dbReference type="ARBA" id="ARBA00023296"/>
    </source>
</evidence>
<name>A0A0A0RPX6_9CAUD</name>
<keyword evidence="4" id="KW-1162">Viral penetration into host cytoplasm</keyword>
<evidence type="ECO:0000256" key="3">
    <source>
        <dbReference type="ARBA" id="ARBA00022470"/>
    </source>
</evidence>
<evidence type="ECO:0000256" key="5">
    <source>
        <dbReference type="ARBA" id="ARBA00022612"/>
    </source>
</evidence>
<dbReference type="EMBL" id="KM236248">
    <property type="protein sequence ID" value="AIW03689.1"/>
    <property type="molecule type" value="Genomic_DNA"/>
</dbReference>
<evidence type="ECO:0000256" key="9">
    <source>
        <dbReference type="ARBA" id="ARBA00023219"/>
    </source>
</evidence>
<feature type="compositionally biased region" description="Pro residues" evidence="11">
    <location>
        <begin position="613"/>
        <end position="635"/>
    </location>
</feature>
<evidence type="ECO:0000256" key="8">
    <source>
        <dbReference type="ARBA" id="ARBA00023009"/>
    </source>
</evidence>
<dbReference type="KEGG" id="vg:24608760"/>
<dbReference type="RefSeq" id="YP_009152803.1">
    <property type="nucleotide sequence ID" value="NC_027394.1"/>
</dbReference>
<feature type="region of interest" description="Disordered" evidence="11">
    <location>
        <begin position="1"/>
        <end position="22"/>
    </location>
</feature>
<evidence type="ECO:0000256" key="7">
    <source>
        <dbReference type="ARBA" id="ARBA00022950"/>
    </source>
</evidence>
<evidence type="ECO:0000313" key="12">
    <source>
        <dbReference type="EMBL" id="AIW03689.1"/>
    </source>
</evidence>
<evidence type="ECO:0000313" key="13">
    <source>
        <dbReference type="Proteomes" id="UP000030209"/>
    </source>
</evidence>
<protein>
    <submittedName>
        <fullName evidence="12">Head-to-tail joining protein</fullName>
    </submittedName>
</protein>
<dbReference type="OrthoDB" id="1279at10239"/>
<dbReference type="Proteomes" id="UP000030209">
    <property type="component" value="Segment"/>
</dbReference>
<reference evidence="12 13" key="1">
    <citation type="journal article" date="2015" name="Genome Announc.">
        <title>Complete Genome of Bacillus megaterium Podophage Pookie.</title>
        <authorList>
            <person name="Ladzekpo T.N."/>
            <person name="DeCrescenzo A.J."/>
            <person name="Hernandez A.C."/>
            <person name="Kuty Everett G.F."/>
        </authorList>
    </citation>
    <scope>NUCLEOTIDE SEQUENCE [LARGE SCALE GENOMIC DNA]</scope>
</reference>
<keyword evidence="8" id="KW-1171">Viral genome ejection through host cell envelope</keyword>
<feature type="compositionally biased region" description="Low complexity" evidence="11">
    <location>
        <begin position="598"/>
        <end position="609"/>
    </location>
</feature>
<evidence type="ECO:0000256" key="11">
    <source>
        <dbReference type="SAM" id="MobiDB-lite"/>
    </source>
</evidence>
<feature type="region of interest" description="Disordered" evidence="11">
    <location>
        <begin position="590"/>
        <end position="635"/>
    </location>
</feature>
<proteinExistence type="predicted"/>
<keyword evidence="13" id="KW-1185">Reference proteome</keyword>
<organism evidence="12 13">
    <name type="scientific">Bacillus phage Pookie</name>
    <dbReference type="NCBI Taxonomy" id="1540093"/>
    <lineage>
        <taxon>Viruses</taxon>
        <taxon>Duplodnaviria</taxon>
        <taxon>Heunggongvirae</taxon>
        <taxon>Uroviricota</taxon>
        <taxon>Caudoviricetes</taxon>
        <taxon>Pagevirus</taxon>
        <taxon>Pagevirus pookie</taxon>
    </lineage>
</organism>
<comment type="function">
    <text evidence="1">Forms the portal vertex of the capsid. This portal plays critical roles in head assembly, genome packaging, neck/tail attachment, and genome ejection. The portal protein multimerizes as a single ring-shaped homododecamer arranged around a central channel.</text>
</comment>
<dbReference type="Pfam" id="PF12236">
    <property type="entry name" value="Head-tail_con"/>
    <property type="match status" value="1"/>
</dbReference>
<sequence length="635" mass="71514">MAKQQQQAAAVGSEPKTVMPPEQMELISQRAQKVEKEYKQSLDYKRSQNFLTSWATYERFKAGDQWPAVTERTKMLPRPVFNIIEQIVGHKVATIMNENIKMVFSALDVDEPDQDNPELQGQDIEQWEGADLFSKYSDSVWEHIKQDMLNEEMLENAAAVGSGFIHYYWDPNVKGGNKLKYNGDIKGEVIDAVNFFPGNPQVADVQKQPYIIITSRELVSDVKNAAINNGLPPEYVDMIKEDKETQDQAYDMAQNEQDGDSKITVLTRYYKKNGEVHFVKVAAGVLIKDETPMGFERYPIVMMNWKRRKKSIFGVGDIESLIPNQKAINFLMAMQLLSAQLTGWPKMVVNRSYVKQRIKNEPGEIIYTDAPPDKPNSGIEYMNPASMPSHVPELVDNFVGYTKETAGANENAMGENNSSDLNATAIIQLQKAAGIPLESIKRRFYQAMEDVGLIWMQFFKTKYNTLRMIKLQNDEGEEYHQEFQGDDYADVDMRCKIDIGPSSSYSETLMMSSLDKFLDMQLIDFLTYLELVPKNVVPFKDRLIRMVKQKMQEQEQMGEQQFQQLLETMDPAEQEAYLSAPPQLQAQMKAQIMGGQEGQPPGAAPPAGGMPQGAPPAPGGMPPGGQPPAPQPIGG</sequence>
<keyword evidence="5" id="KW-1188">Viral release from host cell</keyword>
<dbReference type="GeneID" id="24608760"/>
<comment type="subcellular location">
    <subcellularLocation>
        <location evidence="2">Virion</location>
    </subcellularLocation>
</comment>
<evidence type="ECO:0000256" key="6">
    <source>
        <dbReference type="ARBA" id="ARBA00022844"/>
    </source>
</evidence>
<keyword evidence="3" id="KW-1244">Viral short tail ejection system</keyword>
<evidence type="ECO:0000256" key="1">
    <source>
        <dbReference type="ARBA" id="ARBA00003421"/>
    </source>
</evidence>